<gene>
    <name evidence="2" type="ORF">H9913_10855</name>
</gene>
<evidence type="ECO:0000313" key="3">
    <source>
        <dbReference type="Proteomes" id="UP000823850"/>
    </source>
</evidence>
<comment type="caution">
    <text evidence="2">The sequence shown here is derived from an EMBL/GenBank/DDBJ whole genome shotgun (WGS) entry which is preliminary data.</text>
</comment>
<dbReference type="PROSITE" id="PS50910">
    <property type="entry name" value="HEPN"/>
    <property type="match status" value="1"/>
</dbReference>
<evidence type="ECO:0000313" key="2">
    <source>
        <dbReference type="EMBL" id="HJD40513.1"/>
    </source>
</evidence>
<protein>
    <submittedName>
        <fullName evidence="2">HEPN domain-containing protein</fullName>
    </submittedName>
</protein>
<feature type="domain" description="HEPN" evidence="1">
    <location>
        <begin position="14"/>
        <end position="119"/>
    </location>
</feature>
<dbReference type="Pfam" id="PF05168">
    <property type="entry name" value="HEPN"/>
    <property type="match status" value="1"/>
</dbReference>
<reference evidence="2" key="2">
    <citation type="submission" date="2021-04" db="EMBL/GenBank/DDBJ databases">
        <authorList>
            <person name="Gilroy R."/>
        </authorList>
    </citation>
    <scope>NUCLEOTIDE SEQUENCE</scope>
    <source>
        <strain evidence="2">ChiW19-6364</strain>
    </source>
</reference>
<proteinExistence type="predicted"/>
<accession>A0A9D2R8N6</accession>
<dbReference type="InterPro" id="IPR007842">
    <property type="entry name" value="HEPN_dom"/>
</dbReference>
<dbReference type="SMART" id="SM00748">
    <property type="entry name" value="HEPN"/>
    <property type="match status" value="1"/>
</dbReference>
<dbReference type="Proteomes" id="UP000823850">
    <property type="component" value="Unassembled WGS sequence"/>
</dbReference>
<organism evidence="2 3">
    <name type="scientific">Candidatus Blautia stercoripullorum</name>
    <dbReference type="NCBI Taxonomy" id="2838502"/>
    <lineage>
        <taxon>Bacteria</taxon>
        <taxon>Bacillati</taxon>
        <taxon>Bacillota</taxon>
        <taxon>Clostridia</taxon>
        <taxon>Lachnospirales</taxon>
        <taxon>Lachnospiraceae</taxon>
        <taxon>Blautia</taxon>
    </lineage>
</organism>
<dbReference type="Gene3D" id="1.20.120.330">
    <property type="entry name" value="Nucleotidyltransferases domain 2"/>
    <property type="match status" value="1"/>
</dbReference>
<sequence>MKNEKILKEWMEFAEMDFLTAKHLYEHMYPKPLEIICYHCQQAIEKLLKGVLISRGVAIKKTHDLGLLAEMLQEYAEVDEKYLEMCDDLTPYGVKIRYPQELFIEEYHVKKALEETQELYDWLLTLLQTEKRNSEDAEGQEESGEENYF</sequence>
<name>A0A9D2R8N6_9FIRM</name>
<evidence type="ECO:0000259" key="1">
    <source>
        <dbReference type="PROSITE" id="PS50910"/>
    </source>
</evidence>
<reference evidence="2" key="1">
    <citation type="journal article" date="2021" name="PeerJ">
        <title>Extensive microbial diversity within the chicken gut microbiome revealed by metagenomics and culture.</title>
        <authorList>
            <person name="Gilroy R."/>
            <person name="Ravi A."/>
            <person name="Getino M."/>
            <person name="Pursley I."/>
            <person name="Horton D.L."/>
            <person name="Alikhan N.F."/>
            <person name="Baker D."/>
            <person name="Gharbi K."/>
            <person name="Hall N."/>
            <person name="Watson M."/>
            <person name="Adriaenssens E.M."/>
            <person name="Foster-Nyarko E."/>
            <person name="Jarju S."/>
            <person name="Secka A."/>
            <person name="Antonio M."/>
            <person name="Oren A."/>
            <person name="Chaudhuri R.R."/>
            <person name="La Ragione R."/>
            <person name="Hildebrand F."/>
            <person name="Pallen M.J."/>
        </authorList>
    </citation>
    <scope>NUCLEOTIDE SEQUENCE</scope>
    <source>
        <strain evidence="2">ChiW19-6364</strain>
    </source>
</reference>
<dbReference type="SUPFAM" id="SSF81593">
    <property type="entry name" value="Nucleotidyltransferase substrate binding subunit/domain"/>
    <property type="match status" value="1"/>
</dbReference>
<dbReference type="EMBL" id="DWUX01000195">
    <property type="protein sequence ID" value="HJD40513.1"/>
    <property type="molecule type" value="Genomic_DNA"/>
</dbReference>
<dbReference type="AlphaFoldDB" id="A0A9D2R8N6"/>